<name>A0A4Q2V4A8_FUSOX</name>
<organism evidence="2 3">
    <name type="scientific">Fusarium oxysporum f. sp. narcissi</name>
    <dbReference type="NCBI Taxonomy" id="451672"/>
    <lineage>
        <taxon>Eukaryota</taxon>
        <taxon>Fungi</taxon>
        <taxon>Dikarya</taxon>
        <taxon>Ascomycota</taxon>
        <taxon>Pezizomycotina</taxon>
        <taxon>Sordariomycetes</taxon>
        <taxon>Hypocreomycetidae</taxon>
        <taxon>Hypocreales</taxon>
        <taxon>Nectriaceae</taxon>
        <taxon>Fusarium</taxon>
        <taxon>Fusarium oxysporum species complex</taxon>
    </lineage>
</organism>
<feature type="compositionally biased region" description="Polar residues" evidence="1">
    <location>
        <begin position="39"/>
        <end position="54"/>
    </location>
</feature>
<feature type="region of interest" description="Disordered" evidence="1">
    <location>
        <begin position="35"/>
        <end position="74"/>
    </location>
</feature>
<evidence type="ECO:0000313" key="2">
    <source>
        <dbReference type="EMBL" id="RYC81522.1"/>
    </source>
</evidence>
<gene>
    <name evidence="2" type="ORF">BFJ63_vAg15593</name>
</gene>
<reference evidence="2 3" key="1">
    <citation type="submission" date="2016-12" db="EMBL/GenBank/DDBJ databases">
        <title>Draft genome sequence of Fusarium oxysporum causing rot on Narcissus.</title>
        <authorList>
            <person name="Armitage A.D."/>
            <person name="Taylor A."/>
            <person name="Clarkson J.P."/>
            <person name="Harrison R.J."/>
            <person name="Jackson A.C."/>
        </authorList>
    </citation>
    <scope>NUCLEOTIDE SEQUENCE [LARGE SCALE GENOMIC DNA]</scope>
    <source>
        <strain evidence="2 3">N139</strain>
    </source>
</reference>
<dbReference type="Proteomes" id="UP000290540">
    <property type="component" value="Unassembled WGS sequence"/>
</dbReference>
<sequence length="96" mass="10753">MLDRIISILKNQLLNTQFSPNQFITLLPGVQGKPISLHNEGQSPPSYEASNQITTHDEPTPKVSSKRRYVSQGPDARPDIVAMIEDLRLEISDLKN</sequence>
<dbReference type="EMBL" id="MQTW01000240">
    <property type="protein sequence ID" value="RYC81522.1"/>
    <property type="molecule type" value="Genomic_DNA"/>
</dbReference>
<accession>A0A4Q2V4A8</accession>
<protein>
    <submittedName>
        <fullName evidence="2">Uncharacterized protein</fullName>
    </submittedName>
</protein>
<proteinExistence type="predicted"/>
<dbReference type="AlphaFoldDB" id="A0A4Q2V4A8"/>
<evidence type="ECO:0000256" key="1">
    <source>
        <dbReference type="SAM" id="MobiDB-lite"/>
    </source>
</evidence>
<evidence type="ECO:0000313" key="3">
    <source>
        <dbReference type="Proteomes" id="UP000290540"/>
    </source>
</evidence>
<comment type="caution">
    <text evidence="2">The sequence shown here is derived from an EMBL/GenBank/DDBJ whole genome shotgun (WGS) entry which is preliminary data.</text>
</comment>